<protein>
    <recommendedName>
        <fullName evidence="1">VOC domain-containing protein</fullName>
    </recommendedName>
</protein>
<dbReference type="PANTHER" id="PTHR46142:SF3">
    <property type="entry name" value="F18B13.24 PROTEIN"/>
    <property type="match status" value="1"/>
</dbReference>
<gene>
    <name evidence="2" type="ORF">Bxe_B0038</name>
</gene>
<feature type="domain" description="VOC" evidence="1">
    <location>
        <begin position="5"/>
        <end position="135"/>
    </location>
</feature>
<dbReference type="InterPro" id="IPR037523">
    <property type="entry name" value="VOC_core"/>
</dbReference>
<name>Q13J51_PARXL</name>
<sequence>MDIRSLDHFTLRTRCLPETTAFFEQVAGLRVGPRPAFKFDGRWLYRGDWAALHLAVYDPADEQLRAYLGDRQAAPGNTGTGAVDHIAFRCNGLPSFEARLRSLAMPYRARTVPDLHEHQVFVVDPNGATVEFIFSSSEDASWEGTAEYAPAQTSDAV</sequence>
<dbReference type="OrthoDB" id="8562712at2"/>
<dbReference type="Gene3D" id="3.10.180.10">
    <property type="entry name" value="2,3-Dihydroxybiphenyl 1,2-Dioxygenase, domain 1"/>
    <property type="match status" value="1"/>
</dbReference>
<dbReference type="EMBL" id="CP000271">
    <property type="protein sequence ID" value="ABE35888.1"/>
    <property type="molecule type" value="Genomic_DNA"/>
</dbReference>
<dbReference type="KEGG" id="bxb:DR64_5402"/>
<dbReference type="SUPFAM" id="SSF54593">
    <property type="entry name" value="Glyoxalase/Bleomycin resistance protein/Dihydroxybiphenyl dioxygenase"/>
    <property type="match status" value="1"/>
</dbReference>
<dbReference type="PANTHER" id="PTHR46142">
    <property type="match status" value="1"/>
</dbReference>
<dbReference type="eggNOG" id="COG0346">
    <property type="taxonomic scope" value="Bacteria"/>
</dbReference>
<dbReference type="PROSITE" id="PS51819">
    <property type="entry name" value="VOC"/>
    <property type="match status" value="1"/>
</dbReference>
<dbReference type="AlphaFoldDB" id="Q13J51"/>
<dbReference type="InterPro" id="IPR029068">
    <property type="entry name" value="Glyas_Bleomycin-R_OHBP_Dase"/>
</dbReference>
<dbReference type="STRING" id="266265.Bxe_B0038"/>
<proteinExistence type="predicted"/>
<accession>Q13J51</accession>
<evidence type="ECO:0000313" key="2">
    <source>
        <dbReference type="EMBL" id="ABE35888.1"/>
    </source>
</evidence>
<keyword evidence="3" id="KW-1185">Reference proteome</keyword>
<dbReference type="KEGG" id="bxe:Bxe_B0038"/>
<dbReference type="Proteomes" id="UP000001817">
    <property type="component" value="Chromosome 2"/>
</dbReference>
<evidence type="ECO:0000259" key="1">
    <source>
        <dbReference type="PROSITE" id="PS51819"/>
    </source>
</evidence>
<dbReference type="PATRIC" id="fig|266265.5.peg.7736"/>
<evidence type="ECO:0000313" key="3">
    <source>
        <dbReference type="Proteomes" id="UP000001817"/>
    </source>
</evidence>
<dbReference type="RefSeq" id="WP_011493152.1">
    <property type="nucleotide sequence ID" value="NC_007952.1"/>
</dbReference>
<organism evidence="2 3">
    <name type="scientific">Paraburkholderia xenovorans (strain LB400)</name>
    <dbReference type="NCBI Taxonomy" id="266265"/>
    <lineage>
        <taxon>Bacteria</taxon>
        <taxon>Pseudomonadati</taxon>
        <taxon>Pseudomonadota</taxon>
        <taxon>Betaproteobacteria</taxon>
        <taxon>Burkholderiales</taxon>
        <taxon>Burkholderiaceae</taxon>
        <taxon>Paraburkholderia</taxon>
    </lineage>
</organism>
<reference evidence="2 3" key="1">
    <citation type="journal article" date="2006" name="Proc. Natl. Acad. Sci. U.S.A.">
        <title>Burkholderia xenovorans LB400 harbors a multi-replicon, 9.73-Mbp genome shaped for versatility.</title>
        <authorList>
            <person name="Chain P.S."/>
            <person name="Denef V.J."/>
            <person name="Konstantinidis K.T."/>
            <person name="Vergez L.M."/>
            <person name="Agullo L."/>
            <person name="Reyes V.L."/>
            <person name="Hauser L."/>
            <person name="Cordova M."/>
            <person name="Gomez L."/>
            <person name="Gonzalez M."/>
            <person name="Land M."/>
            <person name="Lao V."/>
            <person name="Larimer F."/>
            <person name="LiPuma J.J."/>
            <person name="Mahenthiralingam E."/>
            <person name="Malfatti S.A."/>
            <person name="Marx C.J."/>
            <person name="Parnell J.J."/>
            <person name="Ramette A."/>
            <person name="Richardson P."/>
            <person name="Seeger M."/>
            <person name="Smith D."/>
            <person name="Spilker T."/>
            <person name="Sul W.J."/>
            <person name="Tsoi T.V."/>
            <person name="Ulrich L.E."/>
            <person name="Zhulin I.B."/>
            <person name="Tiedje J.M."/>
        </authorList>
    </citation>
    <scope>NUCLEOTIDE SEQUENCE [LARGE SCALE GENOMIC DNA]</scope>
    <source>
        <strain evidence="2 3">LB400</strain>
    </source>
</reference>